<keyword evidence="2" id="KW-1185">Reference proteome</keyword>
<accession>A0ABP1FPW4</accession>
<reference evidence="1 2" key="1">
    <citation type="submission" date="2024-06" db="EMBL/GenBank/DDBJ databases">
        <authorList>
            <person name="Kraege A."/>
            <person name="Thomma B."/>
        </authorList>
    </citation>
    <scope>NUCLEOTIDE SEQUENCE [LARGE SCALE GENOMIC DNA]</scope>
</reference>
<gene>
    <name evidence="1" type="primary">g4274</name>
    <name evidence="1" type="ORF">VP750_LOCUS3647</name>
</gene>
<sequence length="233" mass="26070">MIPADLVFLEPKLLLVEDPSSVGLCTWRAIARVARSACQHMAKEGPVRLVWDNDLSKYILKAQDSIRLCDAVPYVDSFFARMELLKRESTSWDAVDYEKGMVEHLVWGFWWSGKLVAAEGKLRGALSARRLDTQLSQGALQNLKVAELRSALSLLPGRMQPDSISKMRKAELIKHLCEGLLLVWTDTGNKVKRSLPTVVVQPAKGSQGSDEALRQRISKIPLPRLTTFCPSRC</sequence>
<comment type="caution">
    <text evidence="1">The sequence shown here is derived from an EMBL/GenBank/DDBJ whole genome shotgun (WGS) entry which is preliminary data.</text>
</comment>
<name>A0ABP1FPW4_9CHLO</name>
<protein>
    <submittedName>
        <fullName evidence="1">G4274 protein</fullName>
    </submittedName>
</protein>
<organism evidence="1 2">
    <name type="scientific">Coccomyxa viridis</name>
    <dbReference type="NCBI Taxonomy" id="1274662"/>
    <lineage>
        <taxon>Eukaryota</taxon>
        <taxon>Viridiplantae</taxon>
        <taxon>Chlorophyta</taxon>
        <taxon>core chlorophytes</taxon>
        <taxon>Trebouxiophyceae</taxon>
        <taxon>Trebouxiophyceae incertae sedis</taxon>
        <taxon>Coccomyxaceae</taxon>
        <taxon>Coccomyxa</taxon>
    </lineage>
</organism>
<proteinExistence type="predicted"/>
<evidence type="ECO:0000313" key="1">
    <source>
        <dbReference type="EMBL" id="CAL5221988.1"/>
    </source>
</evidence>
<dbReference type="Proteomes" id="UP001497392">
    <property type="component" value="Unassembled WGS sequence"/>
</dbReference>
<evidence type="ECO:0000313" key="2">
    <source>
        <dbReference type="Proteomes" id="UP001497392"/>
    </source>
</evidence>
<dbReference type="EMBL" id="CAXHTA020000006">
    <property type="protein sequence ID" value="CAL5221988.1"/>
    <property type="molecule type" value="Genomic_DNA"/>
</dbReference>